<comment type="caution">
    <text evidence="2">The sequence shown here is derived from an EMBL/GenBank/DDBJ whole genome shotgun (WGS) entry which is preliminary data.</text>
</comment>
<proteinExistence type="predicted"/>
<sequence length="692" mass="72106">MSTFQDALAQSSDAQLRALIATRPDAFFPTPPSTASLATRLSLPGSAALALRSLNAADLRALELLADAGAELEAVNRASASIGSAELTHLRERALVYGPDEALRIAPGALSGLPPGWRVSDPHPEDIAPRVDALPARERRVLETLASSGGIGTTRAAAPDADPTTPVARLIAAELLVRVDASTVRLPRPVREVLAGGTPRVFPVEEPALADANQPAVDEAAAGQGLETVRQMRQLLTRLLAQPVALNKDGTVGVRALSALQKELAFDPALLITIGEAGGLIGRGVAEIDGTETDALAATRDALTWIDAPLAEQWATVLAAWAASPWRVDTGHKLLSAEMHAPDIRHARQVILAHGGDMRRLLFHAPIAASGMRDALIGAVVSEAHTVGALASPGGSPAASSPLLALLDGTDITAATKALVPAEVDYLIAQADMTILAPGPLAPEAARFLERIAELESPGLASVWRVTEASLRKALETGLTSADIHAWLGRHVLGEVPQGLSYLIDDVSRTHGSIRAGSALSYIRSDDPALIAAAAERVAVRVLAPTVAVSAEPLPRLVAQLRDAGFQPTAENSDGVELNIAPEPSLVPATPSPLPRPRSIEPEQAERIIAVLRSGPAASAAGVEPSDTLETLRAAARGRRHVTLGYVDKNGRGKTATVLPLSVSAGQVDALDEATDRVVRIALPRITRVVLS</sequence>
<gene>
    <name evidence="2" type="ORF">M5J20_09330</name>
</gene>
<dbReference type="GO" id="GO:0004386">
    <property type="term" value="F:helicase activity"/>
    <property type="evidence" value="ECO:0007669"/>
    <property type="project" value="UniProtKB-KW"/>
</dbReference>
<dbReference type="RefSeq" id="WP_253578932.1">
    <property type="nucleotide sequence ID" value="NZ_JAMFTQ010000014.1"/>
</dbReference>
<evidence type="ECO:0000313" key="3">
    <source>
        <dbReference type="Proteomes" id="UP001204000"/>
    </source>
</evidence>
<name>A0ABT1G307_9CORY</name>
<reference evidence="2" key="1">
    <citation type="submission" date="2022-05" db="EMBL/GenBank/DDBJ databases">
        <title>Corynebacterium sp. TA-R-1 sp. nov., isolated from human feces.</title>
        <authorList>
            <person name="Shamsuzzaman M."/>
            <person name="Dahal R.H."/>
        </authorList>
    </citation>
    <scope>NUCLEOTIDE SEQUENCE</scope>
    <source>
        <strain evidence="2">TA-R-1</strain>
    </source>
</reference>
<protein>
    <submittedName>
        <fullName evidence="2">Helicase-associated domain-containing protein</fullName>
    </submittedName>
</protein>
<dbReference type="EMBL" id="JAMFTQ010000014">
    <property type="protein sequence ID" value="MCP1388386.1"/>
    <property type="molecule type" value="Genomic_DNA"/>
</dbReference>
<dbReference type="Proteomes" id="UP001204000">
    <property type="component" value="Unassembled WGS sequence"/>
</dbReference>
<keyword evidence="2" id="KW-0067">ATP-binding</keyword>
<keyword evidence="3" id="KW-1185">Reference proteome</keyword>
<feature type="domain" description="Helicase XPB/Ssl2 N-terminal" evidence="1">
    <location>
        <begin position="427"/>
        <end position="540"/>
    </location>
</feature>
<accession>A0ABT1G307</accession>
<evidence type="ECO:0000313" key="2">
    <source>
        <dbReference type="EMBL" id="MCP1388386.1"/>
    </source>
</evidence>
<organism evidence="2 3">
    <name type="scientific">Corynebacterium stercoris</name>
    <dbReference type="NCBI Taxonomy" id="2943490"/>
    <lineage>
        <taxon>Bacteria</taxon>
        <taxon>Bacillati</taxon>
        <taxon>Actinomycetota</taxon>
        <taxon>Actinomycetes</taxon>
        <taxon>Mycobacteriales</taxon>
        <taxon>Corynebacteriaceae</taxon>
        <taxon>Corynebacterium</taxon>
    </lineage>
</organism>
<keyword evidence="2" id="KW-0347">Helicase</keyword>
<dbReference type="InterPro" id="IPR032830">
    <property type="entry name" value="XPB/Ssl2_N"/>
</dbReference>
<keyword evidence="2" id="KW-0378">Hydrolase</keyword>
<dbReference type="Pfam" id="PF13625">
    <property type="entry name" value="Helicase_C_3"/>
    <property type="match status" value="1"/>
</dbReference>
<keyword evidence="2" id="KW-0547">Nucleotide-binding</keyword>
<evidence type="ECO:0000259" key="1">
    <source>
        <dbReference type="Pfam" id="PF13625"/>
    </source>
</evidence>